<evidence type="ECO:0000256" key="6">
    <source>
        <dbReference type="ARBA" id="ARBA00023098"/>
    </source>
</evidence>
<keyword evidence="7 10" id="KW-0594">Phospholipid biosynthesis</keyword>
<keyword evidence="10" id="KW-0547">Nucleotide-binding</keyword>
<dbReference type="GO" id="GO:0005524">
    <property type="term" value="F:ATP binding"/>
    <property type="evidence" value="ECO:0007669"/>
    <property type="project" value="UniProtKB-KW"/>
</dbReference>
<comment type="similarity">
    <text evidence="2 10">Belongs to the CDP-alcohol phosphatidyltransferase class-II family.</text>
</comment>
<evidence type="ECO:0000256" key="2">
    <source>
        <dbReference type="ARBA" id="ARBA00010682"/>
    </source>
</evidence>
<dbReference type="RefSeq" id="XP_020434169.1">
    <property type="nucleotide sequence ID" value="XM_020575853.1"/>
</dbReference>
<name>D3B913_HETP5</name>
<keyword evidence="8 10" id="KW-1208">Phospholipid metabolism</keyword>
<dbReference type="Gene3D" id="3.30.870.10">
    <property type="entry name" value="Endonuclease Chain A"/>
    <property type="match status" value="2"/>
</dbReference>
<dbReference type="PANTHER" id="PTHR12586">
    <property type="entry name" value="CDP-DIACYLGLYCEROL--SERINE O-PHOSPHATIDYLTRANSFERASE"/>
    <property type="match status" value="1"/>
</dbReference>
<keyword evidence="5" id="KW-0677">Repeat</keyword>
<dbReference type="CDD" id="cd09135">
    <property type="entry name" value="PLDc_PGS1_euk_1"/>
    <property type="match status" value="1"/>
</dbReference>
<reference evidence="13 14" key="1">
    <citation type="journal article" date="2011" name="Genome Res.">
        <title>Phylogeny-wide analysis of social amoeba genomes highlights ancient origins for complex intercellular communication.</title>
        <authorList>
            <person name="Heidel A.J."/>
            <person name="Lawal H.M."/>
            <person name="Felder M."/>
            <person name="Schilde C."/>
            <person name="Helps N.R."/>
            <person name="Tunggal B."/>
            <person name="Rivero F."/>
            <person name="John U."/>
            <person name="Schleicher M."/>
            <person name="Eichinger L."/>
            <person name="Platzer M."/>
            <person name="Noegel A.A."/>
            <person name="Schaap P."/>
            <person name="Gloeckner G."/>
        </authorList>
    </citation>
    <scope>NUCLEOTIDE SEQUENCE [LARGE SCALE GENOMIC DNA]</scope>
    <source>
        <strain evidence="14">ATCC 26659 / Pp 5 / PN500</strain>
    </source>
</reference>
<comment type="subcellular location">
    <subcellularLocation>
        <location evidence="10">Mitochondrion</location>
    </subcellularLocation>
</comment>
<comment type="caution">
    <text evidence="13">The sequence shown here is derived from an EMBL/GenBank/DDBJ whole genome shotgun (WGS) entry which is preliminary data.</text>
</comment>
<feature type="region of interest" description="Disordered" evidence="11">
    <location>
        <begin position="27"/>
        <end position="69"/>
    </location>
</feature>
<dbReference type="InterPro" id="IPR001736">
    <property type="entry name" value="PLipase_D/transphosphatidylase"/>
</dbReference>
<dbReference type="FunCoup" id="D3B913">
    <property type="interactions" value="435"/>
</dbReference>
<dbReference type="PANTHER" id="PTHR12586:SF1">
    <property type="entry name" value="CDP-DIACYLGLYCEROL--GLYCEROL-3-PHOSPHATE 3-PHOSPHATIDYLTRANSFERASE, MITOCHONDRIAL"/>
    <property type="match status" value="1"/>
</dbReference>
<dbReference type="EC" id="2.7.8.5" evidence="10"/>
<dbReference type="UniPathway" id="UPA00084">
    <property type="reaction ID" value="UER00503"/>
</dbReference>
<evidence type="ECO:0000256" key="9">
    <source>
        <dbReference type="ARBA" id="ARBA00048586"/>
    </source>
</evidence>
<dbReference type="SMART" id="SM00155">
    <property type="entry name" value="PLDc"/>
    <property type="match status" value="2"/>
</dbReference>
<dbReference type="AlphaFoldDB" id="D3B913"/>
<evidence type="ECO:0000259" key="12">
    <source>
        <dbReference type="PROSITE" id="PS50035"/>
    </source>
</evidence>
<dbReference type="InterPro" id="IPR016270">
    <property type="entry name" value="PGS1"/>
</dbReference>
<dbReference type="SUPFAM" id="SSF56024">
    <property type="entry name" value="Phospholipase D/nuclease"/>
    <property type="match status" value="1"/>
</dbReference>
<evidence type="ECO:0000256" key="7">
    <source>
        <dbReference type="ARBA" id="ARBA00023209"/>
    </source>
</evidence>
<evidence type="ECO:0000256" key="3">
    <source>
        <dbReference type="ARBA" id="ARBA00022516"/>
    </source>
</evidence>
<comment type="function">
    <text evidence="10">Functions in the biosynthesis of the anionic phospholipids phosphatidylglycerol and cardiolipin.</text>
</comment>
<accession>D3B913</accession>
<keyword evidence="10" id="KW-0496">Mitochondrion</keyword>
<keyword evidence="3 10" id="KW-0444">Lipid biosynthesis</keyword>
<dbReference type="PROSITE" id="PS50035">
    <property type="entry name" value="PLD"/>
    <property type="match status" value="1"/>
</dbReference>
<proteinExistence type="inferred from homology"/>
<evidence type="ECO:0000256" key="5">
    <source>
        <dbReference type="ARBA" id="ARBA00022737"/>
    </source>
</evidence>
<evidence type="ECO:0000313" key="13">
    <source>
        <dbReference type="EMBL" id="EFA82052.1"/>
    </source>
</evidence>
<organism evidence="13 14">
    <name type="scientific">Heterostelium pallidum (strain ATCC 26659 / Pp 5 / PN500)</name>
    <name type="common">Cellular slime mold</name>
    <name type="synonym">Polysphondylium pallidum</name>
    <dbReference type="NCBI Taxonomy" id="670386"/>
    <lineage>
        <taxon>Eukaryota</taxon>
        <taxon>Amoebozoa</taxon>
        <taxon>Evosea</taxon>
        <taxon>Eumycetozoa</taxon>
        <taxon>Dictyostelia</taxon>
        <taxon>Acytosteliales</taxon>
        <taxon>Acytosteliaceae</taxon>
        <taxon>Heterostelium</taxon>
    </lineage>
</organism>
<comment type="pathway">
    <text evidence="1 10">Phospholipid metabolism; phosphatidylglycerol biosynthesis; phosphatidylglycerol from CDP-diacylglycerol: step 1/2.</text>
</comment>
<dbReference type="Pfam" id="PF13091">
    <property type="entry name" value="PLDc_2"/>
    <property type="match status" value="1"/>
</dbReference>
<dbReference type="GO" id="GO:0032049">
    <property type="term" value="P:cardiolipin biosynthetic process"/>
    <property type="evidence" value="ECO:0007669"/>
    <property type="project" value="InterPro"/>
</dbReference>
<keyword evidence="10" id="KW-0067">ATP-binding</keyword>
<dbReference type="CDD" id="cd09137">
    <property type="entry name" value="PLDc_PGS1_euk_2"/>
    <property type="match status" value="1"/>
</dbReference>
<gene>
    <name evidence="13" type="primary">pgs1</name>
    <name evidence="13" type="ORF">PPL_04957</name>
</gene>
<evidence type="ECO:0000256" key="8">
    <source>
        <dbReference type="ARBA" id="ARBA00023264"/>
    </source>
</evidence>
<evidence type="ECO:0000256" key="10">
    <source>
        <dbReference type="RuleBase" id="RU365024"/>
    </source>
</evidence>
<dbReference type="GeneID" id="31360443"/>
<keyword evidence="6 10" id="KW-0443">Lipid metabolism</keyword>
<evidence type="ECO:0000256" key="11">
    <source>
        <dbReference type="SAM" id="MobiDB-lite"/>
    </source>
</evidence>
<feature type="compositionally biased region" description="Low complexity" evidence="11">
    <location>
        <begin position="59"/>
        <end position="69"/>
    </location>
</feature>
<dbReference type="OMA" id="HKCLAQC"/>
<dbReference type="GO" id="GO:0005739">
    <property type="term" value="C:mitochondrion"/>
    <property type="evidence" value="ECO:0007669"/>
    <property type="project" value="UniProtKB-SubCell"/>
</dbReference>
<dbReference type="EMBL" id="ADBJ01000021">
    <property type="protein sequence ID" value="EFA82052.1"/>
    <property type="molecule type" value="Genomic_DNA"/>
</dbReference>
<protein>
    <recommendedName>
        <fullName evidence="10">CDP-diacylglycerol--glycerol-3-phosphate 3-phosphatidyltransferase</fullName>
        <ecNumber evidence="10">2.7.8.5</ecNumber>
    </recommendedName>
</protein>
<dbReference type="GO" id="GO:0008444">
    <property type="term" value="F:CDP-diacylglycerol-glycerol-3-phosphate 3-phosphatidyltransferase activity"/>
    <property type="evidence" value="ECO:0007669"/>
    <property type="project" value="UniProtKB-EC"/>
</dbReference>
<keyword evidence="4 10" id="KW-0808">Transferase</keyword>
<evidence type="ECO:0000256" key="4">
    <source>
        <dbReference type="ARBA" id="ARBA00022679"/>
    </source>
</evidence>
<sequence>MIKLRVLPLLQPQRLFAALMIYNRGKSSTTTTTGQSMNLPRRSTFESKPIQNNQVRNYTSSTTSTSNNNSNRVFKDNYLDDSFWNFSSQGPAFAVDPANIEFIREPDDFYNHLIEGVKRATKRITFASLYLGTGKQEKQLVSEMIAACERNPELKIHILLDGLRGTRESPGETPASAKVSSATMLQPLYDQFPERVTISLYHTPDLNGLLKKMLPPRVNETIGVNHLKTYVFDNDLMMSGANLSKDYFTNRQDRYVWIYRTESIATFFDRVVATVGTISYHLGSKGAVQLASGSLDPVAQSADFKLLAEKRLAALIQPNTFYLPNNSKQSLSSPFDAPTKSTWIFPTIQMGPFNIRHDEVLTSYIFENVPADSKFYITSPYFNLTKNYLNLILSGKPQLDIITCSPEANGFFGAKGLSSAVPDCYAIIERRFLERVVDSGNEERIKVDEYIRSKWTYHAKGLWITAQQQSLPSVTLIGSPNFGSRSVEKDLEAQMIILTQDKSLQQKMEDERTYLWQDTQVADMELFKQRKISLWVKVLVYLFGNYL</sequence>
<evidence type="ECO:0000256" key="1">
    <source>
        <dbReference type="ARBA" id="ARBA00005042"/>
    </source>
</evidence>
<dbReference type="InParanoid" id="D3B913"/>
<comment type="catalytic activity">
    <reaction evidence="9 10">
        <text>a CDP-1,2-diacyl-sn-glycerol + sn-glycerol 3-phosphate = a 1,2-diacyl-sn-glycero-3-phospho-(1'-sn-glycero-3'-phosphate) + CMP + H(+)</text>
        <dbReference type="Rhea" id="RHEA:12593"/>
        <dbReference type="ChEBI" id="CHEBI:15378"/>
        <dbReference type="ChEBI" id="CHEBI:57597"/>
        <dbReference type="ChEBI" id="CHEBI:58332"/>
        <dbReference type="ChEBI" id="CHEBI:60110"/>
        <dbReference type="ChEBI" id="CHEBI:60377"/>
        <dbReference type="EC" id="2.7.8.5"/>
    </reaction>
</comment>
<keyword evidence="14" id="KW-1185">Reference proteome</keyword>
<dbReference type="Proteomes" id="UP000001396">
    <property type="component" value="Unassembled WGS sequence"/>
</dbReference>
<dbReference type="InterPro" id="IPR025202">
    <property type="entry name" value="PLD-like_dom"/>
</dbReference>
<feature type="domain" description="PLD phosphodiesterase" evidence="12">
    <location>
        <begin position="221"/>
        <end position="247"/>
    </location>
</feature>
<evidence type="ECO:0000313" key="14">
    <source>
        <dbReference type="Proteomes" id="UP000001396"/>
    </source>
</evidence>
<dbReference type="STRING" id="670386.D3B913"/>
<feature type="compositionally biased region" description="Polar residues" evidence="11">
    <location>
        <begin position="49"/>
        <end position="58"/>
    </location>
</feature>